<dbReference type="PANTHER" id="PTHR14047:SF33">
    <property type="entry name" value="X ANTIGEN FAMILY MEMBER 5"/>
    <property type="match status" value="1"/>
</dbReference>
<proteinExistence type="inferred from homology"/>
<name>A0A2J8RNG1_PONAB</name>
<feature type="chain" id="PRO_5014365315" evidence="3">
    <location>
        <begin position="20"/>
        <end position="121"/>
    </location>
</feature>
<feature type="region of interest" description="Disordered" evidence="2">
    <location>
        <begin position="25"/>
        <end position="121"/>
    </location>
</feature>
<dbReference type="SMART" id="SM01379">
    <property type="entry name" value="GAGE"/>
    <property type="match status" value="1"/>
</dbReference>
<dbReference type="EMBL" id="NDHI03003664">
    <property type="protein sequence ID" value="PNJ10067.1"/>
    <property type="molecule type" value="Genomic_DNA"/>
</dbReference>
<evidence type="ECO:0000256" key="1">
    <source>
        <dbReference type="ARBA" id="ARBA00007043"/>
    </source>
</evidence>
<keyword evidence="3" id="KW-0732">Signal</keyword>
<feature type="compositionally biased region" description="Basic and acidic residues" evidence="2">
    <location>
        <begin position="107"/>
        <end position="121"/>
    </location>
</feature>
<accession>A0A2J8RNG1</accession>
<dbReference type="PANTHER" id="PTHR14047">
    <property type="entry name" value="P ANTIGEN FAMILY MEMBER 5-RELATED"/>
    <property type="match status" value="1"/>
</dbReference>
<evidence type="ECO:0000256" key="3">
    <source>
        <dbReference type="SAM" id="SignalP"/>
    </source>
</evidence>
<feature type="domain" description="GAGE" evidence="4">
    <location>
        <begin position="23"/>
        <end position="121"/>
    </location>
</feature>
<dbReference type="Pfam" id="PF05831">
    <property type="entry name" value="GAGE"/>
    <property type="match status" value="1"/>
</dbReference>
<dbReference type="InterPro" id="IPR031320">
    <property type="entry name" value="GAGE"/>
</dbReference>
<evidence type="ECO:0000256" key="2">
    <source>
        <dbReference type="SAM" id="MobiDB-lite"/>
    </source>
</evidence>
<comment type="similarity">
    <text evidence="1">Belongs to the GAGE family.</text>
</comment>
<evidence type="ECO:0000313" key="5">
    <source>
        <dbReference type="EMBL" id="PNJ10067.1"/>
    </source>
</evidence>
<comment type="caution">
    <text evidence="5">The sequence shown here is derived from an EMBL/GenBank/DDBJ whole genome shotgun (WGS) entry which is preliminary data.</text>
</comment>
<feature type="signal peptide" evidence="3">
    <location>
        <begin position="1"/>
        <end position="19"/>
    </location>
</feature>
<sequence>MIRSICVICIFILLTCIDKKNFLSAHTHTTTPPPLSQEPSVPEPQQEEPPTESQDHTPGQKREEDQGAAEIQVPNLEADLQELSQSKTGDECRDSPDVQGKILPKSEQFKMPEGEEGKPQL</sequence>
<evidence type="ECO:0000259" key="4">
    <source>
        <dbReference type="SMART" id="SM01379"/>
    </source>
</evidence>
<dbReference type="STRING" id="9601.ENSPPYP00000022799"/>
<gene>
    <name evidence="5" type="ORF">CR201_G0049503</name>
</gene>
<feature type="compositionally biased region" description="Basic and acidic residues" evidence="2">
    <location>
        <begin position="53"/>
        <end position="65"/>
    </location>
</feature>
<dbReference type="AlphaFoldDB" id="A0A2J8RNG1"/>
<protein>
    <submittedName>
        <fullName evidence="5">XAGE5 isoform 3</fullName>
    </submittedName>
</protein>
<reference evidence="5" key="1">
    <citation type="submission" date="2017-12" db="EMBL/GenBank/DDBJ databases">
        <title>High-resolution comparative analysis of great ape genomes.</title>
        <authorList>
            <person name="Pollen A."/>
            <person name="Hastie A."/>
            <person name="Hormozdiari F."/>
            <person name="Dougherty M."/>
            <person name="Liu R."/>
            <person name="Chaisson M."/>
            <person name="Hoppe E."/>
            <person name="Hill C."/>
            <person name="Pang A."/>
            <person name="Hillier L."/>
            <person name="Baker C."/>
            <person name="Armstrong J."/>
            <person name="Shendure J."/>
            <person name="Paten B."/>
            <person name="Wilson R."/>
            <person name="Chao H."/>
            <person name="Schneider V."/>
            <person name="Ventura M."/>
            <person name="Kronenberg Z."/>
            <person name="Murali S."/>
            <person name="Gordon D."/>
            <person name="Cantsilieris S."/>
            <person name="Munson K."/>
            <person name="Nelson B."/>
            <person name="Raja A."/>
            <person name="Underwood J."/>
            <person name="Diekhans M."/>
            <person name="Fiddes I."/>
            <person name="Haussler D."/>
            <person name="Eichler E."/>
        </authorList>
    </citation>
    <scope>NUCLEOTIDE SEQUENCE [LARGE SCALE GENOMIC DNA]</scope>
    <source>
        <strain evidence="5">Susie</strain>
    </source>
</reference>
<dbReference type="InterPro" id="IPR008625">
    <property type="entry name" value="GAGE_fam"/>
</dbReference>
<organism evidence="5">
    <name type="scientific">Pongo abelii</name>
    <name type="common">Sumatran orangutan</name>
    <name type="synonym">Pongo pygmaeus abelii</name>
    <dbReference type="NCBI Taxonomy" id="9601"/>
    <lineage>
        <taxon>Eukaryota</taxon>
        <taxon>Metazoa</taxon>
        <taxon>Chordata</taxon>
        <taxon>Craniata</taxon>
        <taxon>Vertebrata</taxon>
        <taxon>Euteleostomi</taxon>
        <taxon>Mammalia</taxon>
        <taxon>Eutheria</taxon>
        <taxon>Euarchontoglires</taxon>
        <taxon>Primates</taxon>
        <taxon>Haplorrhini</taxon>
        <taxon>Catarrhini</taxon>
        <taxon>Hominidae</taxon>
        <taxon>Pongo</taxon>
    </lineage>
</organism>